<proteinExistence type="predicted"/>
<organism evidence="2 3">
    <name type="scientific">Diplodia seriata</name>
    <dbReference type="NCBI Taxonomy" id="420778"/>
    <lineage>
        <taxon>Eukaryota</taxon>
        <taxon>Fungi</taxon>
        <taxon>Dikarya</taxon>
        <taxon>Ascomycota</taxon>
        <taxon>Pezizomycotina</taxon>
        <taxon>Dothideomycetes</taxon>
        <taxon>Dothideomycetes incertae sedis</taxon>
        <taxon>Botryosphaeriales</taxon>
        <taxon>Botryosphaeriaceae</taxon>
        <taxon>Diplodia</taxon>
    </lineage>
</organism>
<dbReference type="Proteomes" id="UP001430584">
    <property type="component" value="Unassembled WGS sequence"/>
</dbReference>
<reference evidence="2 3" key="1">
    <citation type="submission" date="2024-02" db="EMBL/GenBank/DDBJ databases">
        <title>De novo assembly and annotation of 12 fungi associated with fruit tree decline syndrome in Ontario, Canada.</title>
        <authorList>
            <person name="Sulman M."/>
            <person name="Ellouze W."/>
            <person name="Ilyukhin E."/>
        </authorList>
    </citation>
    <scope>NUCLEOTIDE SEQUENCE [LARGE SCALE GENOMIC DNA]</scope>
    <source>
        <strain evidence="2 3">FDS-637</strain>
    </source>
</reference>
<feature type="transmembrane region" description="Helical" evidence="1">
    <location>
        <begin position="116"/>
        <end position="133"/>
    </location>
</feature>
<accession>A0ABR3BYI9</accession>
<evidence type="ECO:0000313" key="2">
    <source>
        <dbReference type="EMBL" id="KAL0253469.1"/>
    </source>
</evidence>
<keyword evidence="1" id="KW-0812">Transmembrane</keyword>
<dbReference type="RefSeq" id="XP_066628113.1">
    <property type="nucleotide sequence ID" value="XM_066781830.1"/>
</dbReference>
<dbReference type="GeneID" id="92014533"/>
<comment type="caution">
    <text evidence="2">The sequence shown here is derived from an EMBL/GenBank/DDBJ whole genome shotgun (WGS) entry which is preliminary data.</text>
</comment>
<keyword evidence="1" id="KW-1133">Transmembrane helix</keyword>
<feature type="transmembrane region" description="Helical" evidence="1">
    <location>
        <begin position="163"/>
        <end position="183"/>
    </location>
</feature>
<feature type="transmembrane region" description="Helical" evidence="1">
    <location>
        <begin position="47"/>
        <end position="72"/>
    </location>
</feature>
<gene>
    <name evidence="2" type="ORF">SLS55_010448</name>
</gene>
<sequence length="200" mass="22665">MAEPNPKRSPPPMRRPLLWPGRKYLWFRTLLGLIVLFLGLFKPDVLYYAVGLISGTLYILLVGGLTITLYVLPIPLLLRDLLRLCTDILRLLQRFVLGIVNRHTPQQVRPENSSRLGFFGLLRVSAFALGYYNPALLRFLYERAGAVGLYLIAYSIRYGLRALLVLLVLLALGDLVLILASAFDMHDARLEYVEALIRGQ</sequence>
<evidence type="ECO:0000256" key="1">
    <source>
        <dbReference type="SAM" id="Phobius"/>
    </source>
</evidence>
<keyword evidence="1" id="KW-0472">Membrane</keyword>
<name>A0ABR3BYI9_9PEZI</name>
<feature type="transmembrane region" description="Helical" evidence="1">
    <location>
        <begin position="24"/>
        <end position="41"/>
    </location>
</feature>
<keyword evidence="3" id="KW-1185">Reference proteome</keyword>
<protein>
    <recommendedName>
        <fullName evidence="4">DUF4282 domain-containing protein</fullName>
    </recommendedName>
</protein>
<evidence type="ECO:0008006" key="4">
    <source>
        <dbReference type="Google" id="ProtNLM"/>
    </source>
</evidence>
<evidence type="ECO:0000313" key="3">
    <source>
        <dbReference type="Proteomes" id="UP001430584"/>
    </source>
</evidence>
<dbReference type="EMBL" id="JAJVCZ030000012">
    <property type="protein sequence ID" value="KAL0253469.1"/>
    <property type="molecule type" value="Genomic_DNA"/>
</dbReference>